<feature type="compositionally biased region" description="Low complexity" evidence="1">
    <location>
        <begin position="132"/>
        <end position="149"/>
    </location>
</feature>
<reference evidence="2 3" key="1">
    <citation type="journal article" date="2019" name="Genome Biol. Evol.">
        <title>The Rhododendron genome and chromosomal organization provide insight into shared whole-genome duplications across the heath family (Ericaceae).</title>
        <authorList>
            <person name="Soza V.L."/>
            <person name="Lindsley D."/>
            <person name="Waalkes A."/>
            <person name="Ramage E."/>
            <person name="Patwardhan R.P."/>
            <person name="Burton J.N."/>
            <person name="Adey A."/>
            <person name="Kumar A."/>
            <person name="Qiu R."/>
            <person name="Shendure J."/>
            <person name="Hall B."/>
        </authorList>
    </citation>
    <scope>NUCLEOTIDE SEQUENCE [LARGE SCALE GENOMIC DNA]</scope>
    <source>
        <strain evidence="2">RSF 1966-606</strain>
    </source>
</reference>
<feature type="region of interest" description="Disordered" evidence="1">
    <location>
        <begin position="84"/>
        <end position="181"/>
    </location>
</feature>
<dbReference type="OrthoDB" id="780868at2759"/>
<dbReference type="AlphaFoldDB" id="A0A6A4MID1"/>
<keyword evidence="3" id="KW-1185">Reference proteome</keyword>
<evidence type="ECO:0000313" key="3">
    <source>
        <dbReference type="Proteomes" id="UP000428333"/>
    </source>
</evidence>
<organism evidence="2 3">
    <name type="scientific">Rhododendron williamsianum</name>
    <dbReference type="NCBI Taxonomy" id="262921"/>
    <lineage>
        <taxon>Eukaryota</taxon>
        <taxon>Viridiplantae</taxon>
        <taxon>Streptophyta</taxon>
        <taxon>Embryophyta</taxon>
        <taxon>Tracheophyta</taxon>
        <taxon>Spermatophyta</taxon>
        <taxon>Magnoliopsida</taxon>
        <taxon>eudicotyledons</taxon>
        <taxon>Gunneridae</taxon>
        <taxon>Pentapetalae</taxon>
        <taxon>asterids</taxon>
        <taxon>Ericales</taxon>
        <taxon>Ericaceae</taxon>
        <taxon>Ericoideae</taxon>
        <taxon>Rhodoreae</taxon>
        <taxon>Rhododendron</taxon>
    </lineage>
</organism>
<dbReference type="Proteomes" id="UP000428333">
    <property type="component" value="Linkage Group LG02"/>
</dbReference>
<sequence length="181" mass="19266">MASSDNLASMEPWTFRPAFADSWISEAFARDTETLTKALQKSLSNNVSAAEDGGGAAAISSFFNQQPEIPMAIMRNSTVGVRDPIRRRRLEGVEEDDDDDVYHGRSGEFPADGAAGDRSQIPRRKLPGSGAGAVEAGAAAAERQPRSAGTGVLAHSRHVGFSTRPPPHPPTTGLASLRRRV</sequence>
<gene>
    <name evidence="2" type="ORF">C3L33_02290</name>
</gene>
<feature type="non-terminal residue" evidence="2">
    <location>
        <position position="181"/>
    </location>
</feature>
<evidence type="ECO:0000313" key="2">
    <source>
        <dbReference type="EMBL" id="KAE9465787.1"/>
    </source>
</evidence>
<comment type="caution">
    <text evidence="2">The sequence shown here is derived from an EMBL/GenBank/DDBJ whole genome shotgun (WGS) entry which is preliminary data.</text>
</comment>
<dbReference type="EMBL" id="QEFC01000229">
    <property type="protein sequence ID" value="KAE9465787.1"/>
    <property type="molecule type" value="Genomic_DNA"/>
</dbReference>
<evidence type="ECO:0000256" key="1">
    <source>
        <dbReference type="SAM" id="MobiDB-lite"/>
    </source>
</evidence>
<proteinExistence type="predicted"/>
<feature type="non-terminal residue" evidence="2">
    <location>
        <position position="1"/>
    </location>
</feature>
<name>A0A6A4MID1_9ERIC</name>
<accession>A0A6A4MID1</accession>
<protein>
    <submittedName>
        <fullName evidence="2">Uncharacterized protein</fullName>
    </submittedName>
</protein>